<proteinExistence type="predicted"/>
<name>A0A0C3Q0R2_9AGAM</name>
<dbReference type="Proteomes" id="UP000054248">
    <property type="component" value="Unassembled WGS sequence"/>
</dbReference>
<keyword evidence="2" id="KW-1185">Reference proteome</keyword>
<reference evidence="2" key="2">
    <citation type="submission" date="2015-01" db="EMBL/GenBank/DDBJ databases">
        <title>Evolutionary Origins and Diversification of the Mycorrhizal Mutualists.</title>
        <authorList>
            <consortium name="DOE Joint Genome Institute"/>
            <consortium name="Mycorrhizal Genomics Consortium"/>
            <person name="Kohler A."/>
            <person name="Kuo A."/>
            <person name="Nagy L.G."/>
            <person name="Floudas D."/>
            <person name="Copeland A."/>
            <person name="Barry K.W."/>
            <person name="Cichocki N."/>
            <person name="Veneault-Fourrey C."/>
            <person name="LaButti K."/>
            <person name="Lindquist E.A."/>
            <person name="Lipzen A."/>
            <person name="Lundell T."/>
            <person name="Morin E."/>
            <person name="Murat C."/>
            <person name="Riley R."/>
            <person name="Ohm R."/>
            <person name="Sun H."/>
            <person name="Tunlid A."/>
            <person name="Henrissat B."/>
            <person name="Grigoriev I.V."/>
            <person name="Hibbett D.S."/>
            <person name="Martin F."/>
        </authorList>
    </citation>
    <scope>NUCLEOTIDE SEQUENCE [LARGE SCALE GENOMIC DNA]</scope>
    <source>
        <strain evidence="2">MUT 4182</strain>
    </source>
</reference>
<protein>
    <recommendedName>
        <fullName evidence="3">DRBM domain-containing protein</fullName>
    </recommendedName>
</protein>
<evidence type="ECO:0000313" key="1">
    <source>
        <dbReference type="EMBL" id="KIO21620.1"/>
    </source>
</evidence>
<evidence type="ECO:0000313" key="2">
    <source>
        <dbReference type="Proteomes" id="UP000054248"/>
    </source>
</evidence>
<sequence>MSSKPTQQYRMLLNTLEQAGHARFEIKTESSGSAQNPQWRAVITVLGVSTPLSALVPVGTARQAVGGSKSAARDAACEQMLALFATYGVQPTRGR</sequence>
<reference evidence="1 2" key="1">
    <citation type="submission" date="2014-04" db="EMBL/GenBank/DDBJ databases">
        <authorList>
            <consortium name="DOE Joint Genome Institute"/>
            <person name="Kuo A."/>
            <person name="Girlanda M."/>
            <person name="Perotto S."/>
            <person name="Kohler A."/>
            <person name="Nagy L.G."/>
            <person name="Floudas D."/>
            <person name="Copeland A."/>
            <person name="Barry K.W."/>
            <person name="Cichocki N."/>
            <person name="Veneault-Fourrey C."/>
            <person name="LaButti K."/>
            <person name="Lindquist E.A."/>
            <person name="Lipzen A."/>
            <person name="Lundell T."/>
            <person name="Morin E."/>
            <person name="Murat C."/>
            <person name="Sun H."/>
            <person name="Tunlid A."/>
            <person name="Henrissat B."/>
            <person name="Grigoriev I.V."/>
            <person name="Hibbett D.S."/>
            <person name="Martin F."/>
            <person name="Nordberg H.P."/>
            <person name="Cantor M.N."/>
            <person name="Hua S.X."/>
        </authorList>
    </citation>
    <scope>NUCLEOTIDE SEQUENCE [LARGE SCALE GENOMIC DNA]</scope>
    <source>
        <strain evidence="1 2">MUT 4182</strain>
    </source>
</reference>
<dbReference type="Gene3D" id="3.30.160.20">
    <property type="match status" value="1"/>
</dbReference>
<dbReference type="EMBL" id="KN823133">
    <property type="protein sequence ID" value="KIO21620.1"/>
    <property type="molecule type" value="Genomic_DNA"/>
</dbReference>
<evidence type="ECO:0008006" key="3">
    <source>
        <dbReference type="Google" id="ProtNLM"/>
    </source>
</evidence>
<dbReference type="OrthoDB" id="3251059at2759"/>
<dbReference type="CDD" id="cd00048">
    <property type="entry name" value="DSRM_SF"/>
    <property type="match status" value="1"/>
</dbReference>
<dbReference type="HOGENOM" id="CLU_177207_0_0_1"/>
<organism evidence="1 2">
    <name type="scientific">Tulasnella calospora MUT 4182</name>
    <dbReference type="NCBI Taxonomy" id="1051891"/>
    <lineage>
        <taxon>Eukaryota</taxon>
        <taxon>Fungi</taxon>
        <taxon>Dikarya</taxon>
        <taxon>Basidiomycota</taxon>
        <taxon>Agaricomycotina</taxon>
        <taxon>Agaricomycetes</taxon>
        <taxon>Cantharellales</taxon>
        <taxon>Tulasnellaceae</taxon>
        <taxon>Tulasnella</taxon>
    </lineage>
</organism>
<dbReference type="AlphaFoldDB" id="A0A0C3Q0R2"/>
<gene>
    <name evidence="1" type="ORF">M407DRAFT_245430</name>
</gene>
<accession>A0A0C3Q0R2</accession>